<dbReference type="EMBL" id="CP000555">
    <property type="protein sequence ID" value="ABM93496.1"/>
    <property type="molecule type" value="Genomic_DNA"/>
</dbReference>
<dbReference type="Proteomes" id="UP000000366">
    <property type="component" value="Chromosome"/>
</dbReference>
<dbReference type="STRING" id="420662.Mpe_A0534"/>
<accession>A2SD57</accession>
<organism evidence="1 2">
    <name type="scientific">Methylibium petroleiphilum (strain ATCC BAA-1232 / LMG 22953 / PM1)</name>
    <dbReference type="NCBI Taxonomy" id="420662"/>
    <lineage>
        <taxon>Bacteria</taxon>
        <taxon>Pseudomonadati</taxon>
        <taxon>Pseudomonadota</taxon>
        <taxon>Betaproteobacteria</taxon>
        <taxon>Burkholderiales</taxon>
        <taxon>Sphaerotilaceae</taxon>
        <taxon>Methylibium</taxon>
    </lineage>
</organism>
<evidence type="ECO:0008006" key="3">
    <source>
        <dbReference type="Google" id="ProtNLM"/>
    </source>
</evidence>
<dbReference type="HOGENOM" id="CLU_1633476_0_0_4"/>
<evidence type="ECO:0000313" key="1">
    <source>
        <dbReference type="EMBL" id="ABM93496.1"/>
    </source>
</evidence>
<reference evidence="1 2" key="1">
    <citation type="journal article" date="2007" name="J. Bacteriol.">
        <title>Whole-genome analysis of the methyl tert-butyl ether-degrading beta-proteobacterium Methylibium petroleiphilum PM1.</title>
        <authorList>
            <person name="Kane S.R."/>
            <person name="Chakicherla A.Y."/>
            <person name="Chain P.S.G."/>
            <person name="Schmidt R."/>
            <person name="Shin M.W."/>
            <person name="Legler T.C."/>
            <person name="Scow K.M."/>
            <person name="Larimer F.W."/>
            <person name="Lucas S.M."/>
            <person name="Richardson P.M."/>
            <person name="Hristova K.R."/>
        </authorList>
    </citation>
    <scope>NUCLEOTIDE SEQUENCE [LARGE SCALE GENOMIC DNA]</scope>
    <source>
        <strain evidence="2">ATCC BAA-1232 / LMG 22953 / PM1</strain>
    </source>
</reference>
<dbReference type="InterPro" id="IPR021952">
    <property type="entry name" value="Flpp3-like"/>
</dbReference>
<name>A2SD57_METPP</name>
<dbReference type="PROSITE" id="PS51257">
    <property type="entry name" value="PROKAR_LIPOPROTEIN"/>
    <property type="match status" value="1"/>
</dbReference>
<dbReference type="RefSeq" id="WP_011828134.1">
    <property type="nucleotide sequence ID" value="NC_008825.1"/>
</dbReference>
<sequence length="162" mass="16512">MSSNPGRILASWMRLLALVGMGASLSGCGALAITALGVGASAGVSHTASGTSYRTFTASATQVKAASLAALSKMGVTVEGIAKTESGELIKGNSADRSIEVELEAMSKSTTQMRASAKRNLFVHDAATAKEIVEQTERAMAAADKRAKAATTSYLVRASGSL</sequence>
<keyword evidence="2" id="KW-1185">Reference proteome</keyword>
<protein>
    <recommendedName>
        <fullName evidence="3">Lipoprotein</fullName>
    </recommendedName>
</protein>
<evidence type="ECO:0000313" key="2">
    <source>
        <dbReference type="Proteomes" id="UP000000366"/>
    </source>
</evidence>
<gene>
    <name evidence="1" type="ordered locus">Mpe_A0534</name>
</gene>
<dbReference type="AlphaFoldDB" id="A2SD57"/>
<dbReference type="Pfam" id="PF12092">
    <property type="entry name" value="DUF3568"/>
    <property type="match status" value="1"/>
</dbReference>
<proteinExistence type="predicted"/>
<dbReference type="eggNOG" id="ENOG5033NKJ">
    <property type="taxonomic scope" value="Bacteria"/>
</dbReference>
<dbReference type="KEGG" id="mpt:Mpe_A0534"/>